<dbReference type="GO" id="GO:0005524">
    <property type="term" value="F:ATP binding"/>
    <property type="evidence" value="ECO:0007669"/>
    <property type="project" value="UniProtKB-KW"/>
</dbReference>
<feature type="compositionally biased region" description="Polar residues" evidence="6">
    <location>
        <begin position="372"/>
        <end position="382"/>
    </location>
</feature>
<dbReference type="PANTHER" id="PTHR24351">
    <property type="entry name" value="RIBOSOMAL PROTEIN S6 KINASE"/>
    <property type="match status" value="1"/>
</dbReference>
<feature type="compositionally biased region" description="Acidic residues" evidence="6">
    <location>
        <begin position="407"/>
        <end position="422"/>
    </location>
</feature>
<dbReference type="AlphaFoldDB" id="A0AAD1UI50"/>
<dbReference type="GO" id="GO:0004674">
    <property type="term" value="F:protein serine/threonine kinase activity"/>
    <property type="evidence" value="ECO:0007669"/>
    <property type="project" value="UniProtKB-KW"/>
</dbReference>
<dbReference type="SUPFAM" id="SSF56112">
    <property type="entry name" value="Protein kinase-like (PK-like)"/>
    <property type="match status" value="1"/>
</dbReference>
<dbReference type="PROSITE" id="PS50011">
    <property type="entry name" value="PROTEIN_KINASE_DOM"/>
    <property type="match status" value="1"/>
</dbReference>
<accession>A0AAD1UI50</accession>
<dbReference type="InterPro" id="IPR011009">
    <property type="entry name" value="Kinase-like_dom_sf"/>
</dbReference>
<keyword evidence="9" id="KW-1185">Reference proteome</keyword>
<evidence type="ECO:0000256" key="1">
    <source>
        <dbReference type="ARBA" id="ARBA00022527"/>
    </source>
</evidence>
<evidence type="ECO:0000256" key="4">
    <source>
        <dbReference type="ARBA" id="ARBA00022777"/>
    </source>
</evidence>
<name>A0AAD1UI50_EUPCR</name>
<evidence type="ECO:0000256" key="2">
    <source>
        <dbReference type="ARBA" id="ARBA00022679"/>
    </source>
</evidence>
<dbReference type="InterPro" id="IPR000719">
    <property type="entry name" value="Prot_kinase_dom"/>
</dbReference>
<evidence type="ECO:0000313" key="8">
    <source>
        <dbReference type="EMBL" id="CAI2367340.1"/>
    </source>
</evidence>
<reference evidence="8" key="1">
    <citation type="submission" date="2023-07" db="EMBL/GenBank/DDBJ databases">
        <authorList>
            <consortium name="AG Swart"/>
            <person name="Singh M."/>
            <person name="Singh A."/>
            <person name="Seah K."/>
            <person name="Emmerich C."/>
        </authorList>
    </citation>
    <scope>NUCLEOTIDE SEQUENCE</scope>
    <source>
        <strain evidence="8">DP1</strain>
    </source>
</reference>
<keyword evidence="3" id="KW-0547">Nucleotide-binding</keyword>
<organism evidence="8 9">
    <name type="scientific">Euplotes crassus</name>
    <dbReference type="NCBI Taxonomy" id="5936"/>
    <lineage>
        <taxon>Eukaryota</taxon>
        <taxon>Sar</taxon>
        <taxon>Alveolata</taxon>
        <taxon>Ciliophora</taxon>
        <taxon>Intramacronucleata</taxon>
        <taxon>Spirotrichea</taxon>
        <taxon>Hypotrichia</taxon>
        <taxon>Euplotida</taxon>
        <taxon>Euplotidae</taxon>
        <taxon>Moneuplotes</taxon>
    </lineage>
</organism>
<dbReference type="Pfam" id="PF00069">
    <property type="entry name" value="Pkinase"/>
    <property type="match status" value="1"/>
</dbReference>
<keyword evidence="4" id="KW-0418">Kinase</keyword>
<comment type="caution">
    <text evidence="8">The sequence shown here is derived from an EMBL/GenBank/DDBJ whole genome shotgun (WGS) entry which is preliminary data.</text>
</comment>
<evidence type="ECO:0000256" key="3">
    <source>
        <dbReference type="ARBA" id="ARBA00022741"/>
    </source>
</evidence>
<keyword evidence="1" id="KW-0723">Serine/threonine-protein kinase</keyword>
<dbReference type="Gene3D" id="1.10.510.10">
    <property type="entry name" value="Transferase(Phosphotransferase) domain 1"/>
    <property type="match status" value="1"/>
</dbReference>
<feature type="compositionally biased region" description="Basic and acidic residues" evidence="6">
    <location>
        <begin position="437"/>
        <end position="446"/>
    </location>
</feature>
<gene>
    <name evidence="8" type="ORF">ECRASSUSDP1_LOCUS8622</name>
</gene>
<dbReference type="Proteomes" id="UP001295684">
    <property type="component" value="Unassembled WGS sequence"/>
</dbReference>
<keyword evidence="5" id="KW-0067">ATP-binding</keyword>
<keyword evidence="2" id="KW-0808">Transferase</keyword>
<evidence type="ECO:0000256" key="6">
    <source>
        <dbReference type="SAM" id="MobiDB-lite"/>
    </source>
</evidence>
<feature type="region of interest" description="Disordered" evidence="6">
    <location>
        <begin position="369"/>
        <end position="446"/>
    </location>
</feature>
<dbReference type="EMBL" id="CAMPGE010008441">
    <property type="protein sequence ID" value="CAI2367340.1"/>
    <property type="molecule type" value="Genomic_DNA"/>
</dbReference>
<dbReference type="Gene3D" id="3.30.200.20">
    <property type="entry name" value="Phosphorylase Kinase, domain 1"/>
    <property type="match status" value="1"/>
</dbReference>
<proteinExistence type="predicted"/>
<evidence type="ECO:0000259" key="7">
    <source>
        <dbReference type="PROSITE" id="PS50011"/>
    </source>
</evidence>
<feature type="domain" description="Protein kinase" evidence="7">
    <location>
        <begin position="1"/>
        <end position="244"/>
    </location>
</feature>
<evidence type="ECO:0000256" key="5">
    <source>
        <dbReference type="ARBA" id="ARBA00022840"/>
    </source>
</evidence>
<evidence type="ECO:0000313" key="9">
    <source>
        <dbReference type="Proteomes" id="UP001295684"/>
    </source>
</evidence>
<sequence>MESRTSNLSCYLCVKTAEINRKLLTRDVSPLSLKRNKNLSQLRNYFIANIHYAFQDSEYLYLAVELVQGADLGYHMRKKKFKEEQAKFIMASIIMGLEYLHNNNIIHRNLTPSNVLFDKKGYVKISDFLLSRQWEEHNASETSGIPGYMAPEIMSRQNYGYSSDYFSLGVIGYQLMLRKMPYQGLTRKEIINQIKRKQIQLKKHEIPEGWSLESADFVNKCLQRKPNCRLGLNGPMELKQHVWLRDFDWQGLLEKEIPANFIPKTNLLKKPHKRINIKNINCRIEYPKNEGERTLKVEVDKNGVVLRKIDQGTGKNQLVNGVMDNGNWSKTLTEDRVKKYLQRPEIQKLFENYNYDYDKEKHKYQHFEENSEQSWYLDSQGNIKEKKKGEEKDEEAEGDEEKSSVEEYIDDDDKQPQEDDEAHEINTGTNAQEEEKDMISEVDKLL</sequence>
<protein>
    <recommendedName>
        <fullName evidence="7">Protein kinase domain-containing protein</fullName>
    </recommendedName>
</protein>